<name>A0A813FSI4_POLGL</name>
<evidence type="ECO:0000256" key="3">
    <source>
        <dbReference type="ARBA" id="ARBA00012513"/>
    </source>
</evidence>
<keyword evidence="9" id="KW-0418">Kinase</keyword>
<comment type="cofactor">
    <cofactor evidence="1">
        <name>Mg(2+)</name>
        <dbReference type="ChEBI" id="CHEBI:18420"/>
    </cofactor>
</comment>
<comment type="catalytic activity">
    <reaction evidence="14">
        <text>L-seryl-[protein] + ATP = O-phospho-L-seryl-[protein] + ADP + H(+)</text>
        <dbReference type="Rhea" id="RHEA:17989"/>
        <dbReference type="Rhea" id="RHEA-COMP:9863"/>
        <dbReference type="Rhea" id="RHEA-COMP:11604"/>
        <dbReference type="ChEBI" id="CHEBI:15378"/>
        <dbReference type="ChEBI" id="CHEBI:29999"/>
        <dbReference type="ChEBI" id="CHEBI:30616"/>
        <dbReference type="ChEBI" id="CHEBI:83421"/>
        <dbReference type="ChEBI" id="CHEBI:456216"/>
        <dbReference type="EC" id="2.7.11.1"/>
    </reaction>
</comment>
<evidence type="ECO:0000256" key="11">
    <source>
        <dbReference type="ARBA" id="ARBA00022840"/>
    </source>
</evidence>
<evidence type="ECO:0000256" key="1">
    <source>
        <dbReference type="ARBA" id="ARBA00001946"/>
    </source>
</evidence>
<keyword evidence="6" id="KW-0479">Metal-binding</keyword>
<evidence type="ECO:0000256" key="7">
    <source>
        <dbReference type="ARBA" id="ARBA00022737"/>
    </source>
</evidence>
<keyword evidence="19" id="KW-1185">Reference proteome</keyword>
<evidence type="ECO:0000256" key="5">
    <source>
        <dbReference type="ARBA" id="ARBA00022679"/>
    </source>
</evidence>
<dbReference type="OrthoDB" id="435193at2759"/>
<feature type="binding site" evidence="15">
    <location>
        <position position="85"/>
    </location>
    <ligand>
        <name>ATP</name>
        <dbReference type="ChEBI" id="CHEBI:30616"/>
    </ligand>
</feature>
<dbReference type="GO" id="GO:0005524">
    <property type="term" value="F:ATP binding"/>
    <property type="evidence" value="ECO:0007669"/>
    <property type="project" value="UniProtKB-UniRule"/>
</dbReference>
<evidence type="ECO:0000256" key="4">
    <source>
        <dbReference type="ARBA" id="ARBA00022527"/>
    </source>
</evidence>
<dbReference type="GO" id="GO:0004674">
    <property type="term" value="F:protein serine/threonine kinase activity"/>
    <property type="evidence" value="ECO:0007669"/>
    <property type="project" value="UniProtKB-KW"/>
</dbReference>
<evidence type="ECO:0000256" key="9">
    <source>
        <dbReference type="ARBA" id="ARBA00022777"/>
    </source>
</evidence>
<evidence type="ECO:0000256" key="2">
    <source>
        <dbReference type="ARBA" id="ARBA00011245"/>
    </source>
</evidence>
<comment type="subunit">
    <text evidence="2">Monomer.</text>
</comment>
<dbReference type="GO" id="GO:0046872">
    <property type="term" value="F:metal ion binding"/>
    <property type="evidence" value="ECO:0007669"/>
    <property type="project" value="UniProtKB-KW"/>
</dbReference>
<keyword evidence="7" id="KW-0677">Repeat</keyword>
<dbReference type="PROSITE" id="PS00107">
    <property type="entry name" value="PROTEIN_KINASE_ATP"/>
    <property type="match status" value="1"/>
</dbReference>
<dbReference type="PROSITE" id="PS00108">
    <property type="entry name" value="PROTEIN_KINASE_ST"/>
    <property type="match status" value="1"/>
</dbReference>
<evidence type="ECO:0000256" key="8">
    <source>
        <dbReference type="ARBA" id="ARBA00022741"/>
    </source>
</evidence>
<dbReference type="InterPro" id="IPR017441">
    <property type="entry name" value="Protein_kinase_ATP_BS"/>
</dbReference>
<accession>A0A813FSI4</accession>
<evidence type="ECO:0000256" key="12">
    <source>
        <dbReference type="ARBA" id="ARBA00024334"/>
    </source>
</evidence>
<dbReference type="EC" id="2.7.11.1" evidence="3"/>
<proteinExistence type="inferred from homology"/>
<dbReference type="InterPro" id="IPR000719">
    <property type="entry name" value="Prot_kinase_dom"/>
</dbReference>
<dbReference type="Pfam" id="PF00069">
    <property type="entry name" value="Pkinase"/>
    <property type="match status" value="1"/>
</dbReference>
<dbReference type="SUPFAM" id="SSF56112">
    <property type="entry name" value="Protein kinase-like (PK-like)"/>
    <property type="match status" value="1"/>
</dbReference>
<feature type="non-terminal residue" evidence="18">
    <location>
        <position position="1"/>
    </location>
</feature>
<dbReference type="InterPro" id="IPR008271">
    <property type="entry name" value="Ser/Thr_kinase_AS"/>
</dbReference>
<sequence length="206" mass="22926">MALREVPCCGSVLAGLRRLVVAAEPPVRDVQTASSGSCFVVSNPGRIVDFYASDKTALGTGSYGTVSKGTNKATKSVRAIKSILKSGGQTALHRIHLEISIMKHLHHPGIVRLYETFEDKKNIYLVLELCSGGELFDRIVEARHFTEVQAAIVMKQMISGIYYLHSNNICHRDLKPENFLFQTRDPIENNLLKLIDFGLATEFKHR</sequence>
<comment type="catalytic activity">
    <reaction evidence="13">
        <text>L-threonyl-[protein] + ATP = O-phospho-L-threonyl-[protein] + ADP + H(+)</text>
        <dbReference type="Rhea" id="RHEA:46608"/>
        <dbReference type="Rhea" id="RHEA-COMP:11060"/>
        <dbReference type="Rhea" id="RHEA-COMP:11605"/>
        <dbReference type="ChEBI" id="CHEBI:15378"/>
        <dbReference type="ChEBI" id="CHEBI:30013"/>
        <dbReference type="ChEBI" id="CHEBI:30616"/>
        <dbReference type="ChEBI" id="CHEBI:61977"/>
        <dbReference type="ChEBI" id="CHEBI:456216"/>
        <dbReference type="EC" id="2.7.11.1"/>
    </reaction>
</comment>
<evidence type="ECO:0000256" key="6">
    <source>
        <dbReference type="ARBA" id="ARBA00022723"/>
    </source>
</evidence>
<dbReference type="FunFam" id="3.30.200.20:FF:000315">
    <property type="entry name" value="Calcium-dependent protein kinase 3"/>
    <property type="match status" value="1"/>
</dbReference>
<feature type="domain" description="Protein kinase" evidence="17">
    <location>
        <begin position="52"/>
        <end position="206"/>
    </location>
</feature>
<evidence type="ECO:0000313" key="19">
    <source>
        <dbReference type="Proteomes" id="UP000654075"/>
    </source>
</evidence>
<comment type="similarity">
    <text evidence="12">Belongs to the protein kinase superfamily. Ser/Thr protein kinase family. CDPK subfamily.</text>
</comment>
<evidence type="ECO:0000259" key="17">
    <source>
        <dbReference type="PROSITE" id="PS50011"/>
    </source>
</evidence>
<evidence type="ECO:0000256" key="13">
    <source>
        <dbReference type="ARBA" id="ARBA00047899"/>
    </source>
</evidence>
<keyword evidence="8 15" id="KW-0547">Nucleotide-binding</keyword>
<dbReference type="FunFam" id="1.10.510.10:FF:000571">
    <property type="entry name" value="Maternal embryonic leucine zipper kinase"/>
    <property type="match status" value="1"/>
</dbReference>
<dbReference type="InterPro" id="IPR050205">
    <property type="entry name" value="CDPK_Ser/Thr_kinases"/>
</dbReference>
<keyword evidence="11 15" id="KW-0067">ATP-binding</keyword>
<dbReference type="SMART" id="SM00220">
    <property type="entry name" value="S_TKc"/>
    <property type="match status" value="1"/>
</dbReference>
<dbReference type="PANTHER" id="PTHR24349">
    <property type="entry name" value="SERINE/THREONINE-PROTEIN KINASE"/>
    <property type="match status" value="1"/>
</dbReference>
<dbReference type="PROSITE" id="PS50011">
    <property type="entry name" value="PROTEIN_KINASE_DOM"/>
    <property type="match status" value="1"/>
</dbReference>
<evidence type="ECO:0000256" key="15">
    <source>
        <dbReference type="PROSITE-ProRule" id="PRU10141"/>
    </source>
</evidence>
<dbReference type="InterPro" id="IPR011009">
    <property type="entry name" value="Kinase-like_dom_sf"/>
</dbReference>
<evidence type="ECO:0000256" key="10">
    <source>
        <dbReference type="ARBA" id="ARBA00022837"/>
    </source>
</evidence>
<gene>
    <name evidence="18" type="ORF">PGLA1383_LOCUS34146</name>
</gene>
<keyword evidence="4 16" id="KW-0723">Serine/threonine-protein kinase</keyword>
<reference evidence="18" key="1">
    <citation type="submission" date="2021-02" db="EMBL/GenBank/DDBJ databases">
        <authorList>
            <person name="Dougan E. K."/>
            <person name="Rhodes N."/>
            <person name="Thang M."/>
            <person name="Chan C."/>
        </authorList>
    </citation>
    <scope>NUCLEOTIDE SEQUENCE</scope>
</reference>
<dbReference type="EMBL" id="CAJNNV010025881">
    <property type="protein sequence ID" value="CAE8616459.1"/>
    <property type="molecule type" value="Genomic_DNA"/>
</dbReference>
<dbReference type="Proteomes" id="UP000654075">
    <property type="component" value="Unassembled WGS sequence"/>
</dbReference>
<dbReference type="OMA" id="ETERMCI"/>
<keyword evidence="10" id="KW-0106">Calcium</keyword>
<organism evidence="18 19">
    <name type="scientific">Polarella glacialis</name>
    <name type="common">Dinoflagellate</name>
    <dbReference type="NCBI Taxonomy" id="89957"/>
    <lineage>
        <taxon>Eukaryota</taxon>
        <taxon>Sar</taxon>
        <taxon>Alveolata</taxon>
        <taxon>Dinophyceae</taxon>
        <taxon>Suessiales</taxon>
        <taxon>Suessiaceae</taxon>
        <taxon>Polarella</taxon>
    </lineage>
</organism>
<protein>
    <recommendedName>
        <fullName evidence="3">non-specific serine/threonine protein kinase</fullName>
        <ecNumber evidence="3">2.7.11.1</ecNumber>
    </recommendedName>
</protein>
<dbReference type="AlphaFoldDB" id="A0A813FSI4"/>
<evidence type="ECO:0000313" key="18">
    <source>
        <dbReference type="EMBL" id="CAE8616459.1"/>
    </source>
</evidence>
<evidence type="ECO:0000256" key="16">
    <source>
        <dbReference type="RuleBase" id="RU000304"/>
    </source>
</evidence>
<comment type="caution">
    <text evidence="18">The sequence shown here is derived from an EMBL/GenBank/DDBJ whole genome shotgun (WGS) entry which is preliminary data.</text>
</comment>
<keyword evidence="5" id="KW-0808">Transferase</keyword>
<dbReference type="Gene3D" id="1.10.510.10">
    <property type="entry name" value="Transferase(Phosphotransferase) domain 1"/>
    <property type="match status" value="1"/>
</dbReference>
<evidence type="ECO:0000256" key="14">
    <source>
        <dbReference type="ARBA" id="ARBA00048679"/>
    </source>
</evidence>